<comment type="caution">
    <text evidence="2">The sequence shown here is derived from an EMBL/GenBank/DDBJ whole genome shotgun (WGS) entry which is preliminary data.</text>
</comment>
<accession>A0AAD6BUJ9</accession>
<protein>
    <recommendedName>
        <fullName evidence="1">F-box domain-containing protein</fullName>
    </recommendedName>
</protein>
<reference evidence="2" key="2">
    <citation type="journal article" date="2023" name="IMA Fungus">
        <title>Comparative genomic study of the Penicillium genus elucidates a diverse pangenome and 15 lateral gene transfer events.</title>
        <authorList>
            <person name="Petersen C."/>
            <person name="Sorensen T."/>
            <person name="Nielsen M.R."/>
            <person name="Sondergaard T.E."/>
            <person name="Sorensen J.L."/>
            <person name="Fitzpatrick D.A."/>
            <person name="Frisvad J.C."/>
            <person name="Nielsen K.L."/>
        </authorList>
    </citation>
    <scope>NUCLEOTIDE SEQUENCE</scope>
    <source>
        <strain evidence="2">IBT 16125</strain>
    </source>
</reference>
<gene>
    <name evidence="2" type="ORF">N7458_012482</name>
</gene>
<evidence type="ECO:0000259" key="1">
    <source>
        <dbReference type="PROSITE" id="PS50181"/>
    </source>
</evidence>
<dbReference type="SMART" id="SM00256">
    <property type="entry name" value="FBOX"/>
    <property type="match status" value="1"/>
</dbReference>
<dbReference type="RefSeq" id="XP_056760617.1">
    <property type="nucleotide sequence ID" value="XM_056915863.1"/>
</dbReference>
<dbReference type="GeneID" id="81606106"/>
<dbReference type="InterPro" id="IPR001810">
    <property type="entry name" value="F-box_dom"/>
</dbReference>
<dbReference type="CDD" id="cd09917">
    <property type="entry name" value="F-box_SF"/>
    <property type="match status" value="1"/>
</dbReference>
<dbReference type="InterPro" id="IPR036047">
    <property type="entry name" value="F-box-like_dom_sf"/>
</dbReference>
<organism evidence="2 3">
    <name type="scientific">Penicillium daleae</name>
    <dbReference type="NCBI Taxonomy" id="63821"/>
    <lineage>
        <taxon>Eukaryota</taxon>
        <taxon>Fungi</taxon>
        <taxon>Dikarya</taxon>
        <taxon>Ascomycota</taxon>
        <taxon>Pezizomycotina</taxon>
        <taxon>Eurotiomycetes</taxon>
        <taxon>Eurotiomycetidae</taxon>
        <taxon>Eurotiales</taxon>
        <taxon>Aspergillaceae</taxon>
        <taxon>Penicillium</taxon>
    </lineage>
</organism>
<dbReference type="AlphaFoldDB" id="A0AAD6BUJ9"/>
<dbReference type="PROSITE" id="PS50181">
    <property type="entry name" value="FBOX"/>
    <property type="match status" value="1"/>
</dbReference>
<dbReference type="Proteomes" id="UP001213681">
    <property type="component" value="Unassembled WGS sequence"/>
</dbReference>
<dbReference type="EMBL" id="JAPVEA010000009">
    <property type="protein sequence ID" value="KAJ5433326.1"/>
    <property type="molecule type" value="Genomic_DNA"/>
</dbReference>
<evidence type="ECO:0000313" key="3">
    <source>
        <dbReference type="Proteomes" id="UP001213681"/>
    </source>
</evidence>
<dbReference type="SUPFAM" id="SSF81383">
    <property type="entry name" value="F-box domain"/>
    <property type="match status" value="1"/>
</dbReference>
<keyword evidence="3" id="KW-1185">Reference proteome</keyword>
<name>A0AAD6BUJ9_9EURO</name>
<evidence type="ECO:0000313" key="2">
    <source>
        <dbReference type="EMBL" id="KAJ5433326.1"/>
    </source>
</evidence>
<reference evidence="2" key="1">
    <citation type="submission" date="2022-12" db="EMBL/GenBank/DDBJ databases">
        <authorList>
            <person name="Petersen C."/>
        </authorList>
    </citation>
    <scope>NUCLEOTIDE SEQUENCE</scope>
    <source>
        <strain evidence="2">IBT 16125</strain>
    </source>
</reference>
<feature type="domain" description="F-box" evidence="1">
    <location>
        <begin position="4"/>
        <end position="52"/>
    </location>
</feature>
<proteinExistence type="predicted"/>
<dbReference type="Pfam" id="PF12937">
    <property type="entry name" value="F-box-like"/>
    <property type="match status" value="1"/>
</dbReference>
<sequence>MCIIPGLNTIPPEVVIKIFGELSLLEALHLAATCCRLRQILDENTPTIYERLRRQIQCEKYARVLLADQGVLPSGSSVTIQGLLRLRRNSRIVEKAIDVFDRDITPHIRIPTTDVDDEFYGGKTRPLHLTPTERHRFTRSYYQVWSIFLLDRPSRQQRYRSMLLKHLYMLYEMIYLDQPIGDKTESLSFNEKRTELLQEVDKLLRSLYHHFHGNEFINFSGYSISMRTQGHAAIWDHCQPDLKCIVCFSWRSPKKQPVKVEGVWDCTTEEE</sequence>